<dbReference type="CDD" id="cd07012">
    <property type="entry name" value="PBP2_Bug_TTT"/>
    <property type="match status" value="1"/>
</dbReference>
<dbReference type="InterPro" id="IPR006311">
    <property type="entry name" value="TAT_signal"/>
</dbReference>
<dbReference type="InterPro" id="IPR042100">
    <property type="entry name" value="Bug_dom1"/>
</dbReference>
<gene>
    <name evidence="3" type="ORF">CAL25_05430</name>
</gene>
<evidence type="ECO:0008006" key="5">
    <source>
        <dbReference type="Google" id="ProtNLM"/>
    </source>
</evidence>
<evidence type="ECO:0000256" key="2">
    <source>
        <dbReference type="SAM" id="SignalP"/>
    </source>
</evidence>
<dbReference type="Pfam" id="PF03401">
    <property type="entry name" value="TctC"/>
    <property type="match status" value="1"/>
</dbReference>
<keyword evidence="4" id="KW-1185">Reference proteome</keyword>
<dbReference type="InterPro" id="IPR005064">
    <property type="entry name" value="BUG"/>
</dbReference>
<dbReference type="PROSITE" id="PS51318">
    <property type="entry name" value="TAT"/>
    <property type="match status" value="1"/>
</dbReference>
<feature type="signal peptide" evidence="2">
    <location>
        <begin position="1"/>
        <end position="30"/>
    </location>
</feature>
<evidence type="ECO:0000256" key="1">
    <source>
        <dbReference type="ARBA" id="ARBA00006987"/>
    </source>
</evidence>
<comment type="caution">
    <text evidence="3">The sequence shown here is derived from an EMBL/GenBank/DDBJ whole genome shotgun (WGS) entry which is preliminary data.</text>
</comment>
<dbReference type="RefSeq" id="WP_094798946.1">
    <property type="nucleotide sequence ID" value="NZ_NEVP01000003.1"/>
</dbReference>
<dbReference type="SUPFAM" id="SSF53850">
    <property type="entry name" value="Periplasmic binding protein-like II"/>
    <property type="match status" value="1"/>
</dbReference>
<dbReference type="Gene3D" id="3.40.190.10">
    <property type="entry name" value="Periplasmic binding protein-like II"/>
    <property type="match status" value="1"/>
</dbReference>
<feature type="chain" id="PRO_5012311545" description="ABC transporter substrate-binding protein" evidence="2">
    <location>
        <begin position="31"/>
        <end position="322"/>
    </location>
</feature>
<dbReference type="OrthoDB" id="8892719at2"/>
<reference evidence="3 4" key="1">
    <citation type="submission" date="2017-05" db="EMBL/GenBank/DDBJ databases">
        <title>Complete and WGS of Bordetella genogroups.</title>
        <authorList>
            <person name="Spilker T."/>
            <person name="LiPuma J."/>
        </authorList>
    </citation>
    <scope>NUCLEOTIDE SEQUENCE [LARGE SCALE GENOMIC DNA]</scope>
    <source>
        <strain evidence="3 4">AU10456</strain>
    </source>
</reference>
<evidence type="ECO:0000313" key="4">
    <source>
        <dbReference type="Proteomes" id="UP000216913"/>
    </source>
</evidence>
<comment type="similarity">
    <text evidence="1">Belongs to the UPF0065 (bug) family.</text>
</comment>
<name>A0A261U037_9BORD</name>
<keyword evidence="2" id="KW-0732">Signal</keyword>
<sequence length="322" mass="33040">MSTYSRRRFLVRTLAAGIAAPLLSGRLVHAASATRLVVPLAPGGAMDLLGRYLGEVLAPVWQTSLVVENRPGAGGNIAYGYVAGAPADGATLLLSGSALVANMTLMPGMGNYDPIESFTPIGLVATSPLVIVVRGESPVRTLADLVAQARGDGVNVGTPGFGNEPHLALLKIGRAQGGQWRSIPYKGAAPATVGALAGETDAAIVALPGVMSHLASGKLRALAVVQARRSAVAPEVPSLVEAGTEIPFSPSWFGLLAPAGTPADVVARLTTGLQAVAARPDFQARLTALGFELTDSSQAAFQRQLRSDVSTMPAFLKALEHA</sequence>
<dbReference type="PIRSF" id="PIRSF017082">
    <property type="entry name" value="YflP"/>
    <property type="match status" value="1"/>
</dbReference>
<dbReference type="Gene3D" id="3.40.190.150">
    <property type="entry name" value="Bordetella uptake gene, domain 1"/>
    <property type="match status" value="1"/>
</dbReference>
<dbReference type="AlphaFoldDB" id="A0A261U037"/>
<dbReference type="EMBL" id="NEVP01000003">
    <property type="protein sequence ID" value="OZI54223.1"/>
    <property type="molecule type" value="Genomic_DNA"/>
</dbReference>
<proteinExistence type="inferred from homology"/>
<dbReference type="Proteomes" id="UP000216913">
    <property type="component" value="Unassembled WGS sequence"/>
</dbReference>
<dbReference type="PANTHER" id="PTHR42928:SF5">
    <property type="entry name" value="BLR1237 PROTEIN"/>
    <property type="match status" value="1"/>
</dbReference>
<accession>A0A261U037</accession>
<evidence type="ECO:0000313" key="3">
    <source>
        <dbReference type="EMBL" id="OZI54223.1"/>
    </source>
</evidence>
<organism evidence="3 4">
    <name type="scientific">Bordetella genomosp. 5</name>
    <dbReference type="NCBI Taxonomy" id="1395608"/>
    <lineage>
        <taxon>Bacteria</taxon>
        <taxon>Pseudomonadati</taxon>
        <taxon>Pseudomonadota</taxon>
        <taxon>Betaproteobacteria</taxon>
        <taxon>Burkholderiales</taxon>
        <taxon>Alcaligenaceae</taxon>
        <taxon>Bordetella</taxon>
    </lineage>
</organism>
<protein>
    <recommendedName>
        <fullName evidence="5">ABC transporter substrate-binding protein</fullName>
    </recommendedName>
</protein>
<dbReference type="PANTHER" id="PTHR42928">
    <property type="entry name" value="TRICARBOXYLATE-BINDING PROTEIN"/>
    <property type="match status" value="1"/>
</dbReference>